<name>A0A075HRQ8_9ARCH</name>
<evidence type="ECO:0000259" key="4">
    <source>
        <dbReference type="PROSITE" id="PS50956"/>
    </source>
</evidence>
<dbReference type="AlphaFoldDB" id="A0A075HRQ8"/>
<dbReference type="InterPro" id="IPR036388">
    <property type="entry name" value="WH-like_DNA-bd_sf"/>
</dbReference>
<reference evidence="5" key="1">
    <citation type="journal article" date="2014" name="Genome Biol. Evol.">
        <title>Pangenome evidence for extensive interdomain horizontal transfer affecting lineage core and shell genes in uncultured planktonic thaumarchaeota and euryarchaeota.</title>
        <authorList>
            <person name="Deschamps P."/>
            <person name="Zivanovic Y."/>
            <person name="Moreira D."/>
            <person name="Rodriguez-Valera F."/>
            <person name="Lopez-Garcia P."/>
        </authorList>
    </citation>
    <scope>NUCLEOTIDE SEQUENCE</scope>
</reference>
<dbReference type="InterPro" id="IPR019888">
    <property type="entry name" value="Tscrpt_reg_AsnC-like"/>
</dbReference>
<dbReference type="GO" id="GO:0005829">
    <property type="term" value="C:cytosol"/>
    <property type="evidence" value="ECO:0007669"/>
    <property type="project" value="TreeGrafter"/>
</dbReference>
<sequence>MRRIEEMHKDKVDESILEFLRKDSRESFVEIGKKLKLSESAIRHRVKNMVDSGTITKFTVEEGGGQPEALVMVSADSSIDTSKVSLKLTKLNAVKKIYEITGQYDICVIIQAPSIHEINACIDDLRKITGVTDTNTVIILKTIS</sequence>
<evidence type="ECO:0000313" key="5">
    <source>
        <dbReference type="EMBL" id="AIF19036.1"/>
    </source>
</evidence>
<dbReference type="InterPro" id="IPR036390">
    <property type="entry name" value="WH_DNA-bd_sf"/>
</dbReference>
<dbReference type="PANTHER" id="PTHR30154">
    <property type="entry name" value="LEUCINE-RESPONSIVE REGULATORY PROTEIN"/>
    <property type="match status" value="1"/>
</dbReference>
<keyword evidence="1" id="KW-0805">Transcription regulation</keyword>
<dbReference type="InterPro" id="IPR019887">
    <property type="entry name" value="Tscrpt_reg_AsnC/Lrp_C"/>
</dbReference>
<feature type="domain" description="HTH asnC-type" evidence="4">
    <location>
        <begin position="10"/>
        <end position="60"/>
    </location>
</feature>
<gene>
    <name evidence="5" type="primary">lysM</name>
</gene>
<dbReference type="EMBL" id="KF901127">
    <property type="protein sequence ID" value="AIF19036.1"/>
    <property type="molecule type" value="Genomic_DNA"/>
</dbReference>
<dbReference type="Gene3D" id="1.10.10.10">
    <property type="entry name" value="Winged helix-like DNA-binding domain superfamily/Winged helix DNA-binding domain"/>
    <property type="match status" value="1"/>
</dbReference>
<dbReference type="Pfam" id="PF01037">
    <property type="entry name" value="AsnC_trans_reg"/>
    <property type="match status" value="1"/>
</dbReference>
<proteinExistence type="predicted"/>
<organism evidence="5">
    <name type="scientific">uncultured marine thaumarchaeote KM3_85_C11</name>
    <dbReference type="NCBI Taxonomy" id="1456316"/>
    <lineage>
        <taxon>Archaea</taxon>
        <taxon>Nitrososphaerota</taxon>
        <taxon>environmental samples</taxon>
    </lineage>
</organism>
<dbReference type="GO" id="GO:0043565">
    <property type="term" value="F:sequence-specific DNA binding"/>
    <property type="evidence" value="ECO:0007669"/>
    <property type="project" value="InterPro"/>
</dbReference>
<protein>
    <submittedName>
        <fullName evidence="5">Transcriptional regulator AsnC family (LysM)</fullName>
    </submittedName>
</protein>
<dbReference type="PRINTS" id="PR00033">
    <property type="entry name" value="HTHASNC"/>
</dbReference>
<dbReference type="SMART" id="SM00344">
    <property type="entry name" value="HTH_ASNC"/>
    <property type="match status" value="1"/>
</dbReference>
<dbReference type="SUPFAM" id="SSF54909">
    <property type="entry name" value="Dimeric alpha+beta barrel"/>
    <property type="match status" value="1"/>
</dbReference>
<evidence type="ECO:0000256" key="1">
    <source>
        <dbReference type="ARBA" id="ARBA00023015"/>
    </source>
</evidence>
<dbReference type="InterPro" id="IPR011008">
    <property type="entry name" value="Dimeric_a/b-barrel"/>
</dbReference>
<evidence type="ECO:0000256" key="3">
    <source>
        <dbReference type="ARBA" id="ARBA00023163"/>
    </source>
</evidence>
<evidence type="ECO:0000256" key="2">
    <source>
        <dbReference type="ARBA" id="ARBA00023125"/>
    </source>
</evidence>
<dbReference type="GO" id="GO:0043200">
    <property type="term" value="P:response to amino acid"/>
    <property type="evidence" value="ECO:0007669"/>
    <property type="project" value="TreeGrafter"/>
</dbReference>
<keyword evidence="3" id="KW-0804">Transcription</keyword>
<accession>A0A075HRQ8</accession>
<dbReference type="SUPFAM" id="SSF46785">
    <property type="entry name" value="Winged helix' DNA-binding domain"/>
    <property type="match status" value="1"/>
</dbReference>
<dbReference type="InterPro" id="IPR000485">
    <property type="entry name" value="AsnC-type_HTH_dom"/>
</dbReference>
<dbReference type="PROSITE" id="PS50956">
    <property type="entry name" value="HTH_ASNC_2"/>
    <property type="match status" value="1"/>
</dbReference>
<keyword evidence="2" id="KW-0238">DNA-binding</keyword>
<dbReference type="PANTHER" id="PTHR30154:SF50">
    <property type="entry name" value="TRANSCRIPTIONAL REGULATOR, ASNC FAMILY"/>
    <property type="match status" value="1"/>
</dbReference>
<dbReference type="Pfam" id="PF13404">
    <property type="entry name" value="HTH_AsnC-type"/>
    <property type="match status" value="1"/>
</dbReference>
<dbReference type="Gene3D" id="3.30.70.920">
    <property type="match status" value="1"/>
</dbReference>